<name>A0A9W6RM44_9ACTN</name>
<accession>A0A9W6RM44</accession>
<proteinExistence type="predicted"/>
<gene>
    <name evidence="1" type="ORF">Airi01_067030</name>
</gene>
<sequence length="182" mass="20235">MDLPADLQERLDRLHAAVTLDQDLSDVFLAKLFPGEPVWIACGLLVAGIETPAVIALACESPTRLVVREGRPLVQRLLSELALDAMGVHQAGWITAREIARQIETGTLDEADGGHLLLGLWETCHEPDEMRPLRGLLDAWENTPFQHRDRERFGLALRRLSRAVIRGAPARLQRCRRPTGDG</sequence>
<evidence type="ECO:0000313" key="2">
    <source>
        <dbReference type="Proteomes" id="UP001165135"/>
    </source>
</evidence>
<dbReference type="Proteomes" id="UP001165135">
    <property type="component" value="Unassembled WGS sequence"/>
</dbReference>
<organism evidence="1 2">
    <name type="scientific">Actinoallomurus iriomotensis</name>
    <dbReference type="NCBI Taxonomy" id="478107"/>
    <lineage>
        <taxon>Bacteria</taxon>
        <taxon>Bacillati</taxon>
        <taxon>Actinomycetota</taxon>
        <taxon>Actinomycetes</taxon>
        <taxon>Streptosporangiales</taxon>
        <taxon>Thermomonosporaceae</taxon>
        <taxon>Actinoallomurus</taxon>
    </lineage>
</organism>
<evidence type="ECO:0000313" key="1">
    <source>
        <dbReference type="EMBL" id="GLY78436.1"/>
    </source>
</evidence>
<dbReference type="RefSeq" id="WP_285629257.1">
    <property type="nucleotide sequence ID" value="NZ_BSTJ01000009.1"/>
</dbReference>
<dbReference type="EMBL" id="BSTJ01000009">
    <property type="protein sequence ID" value="GLY78436.1"/>
    <property type="molecule type" value="Genomic_DNA"/>
</dbReference>
<protein>
    <submittedName>
        <fullName evidence="1">Uncharacterized protein</fullName>
    </submittedName>
</protein>
<reference evidence="1" key="1">
    <citation type="submission" date="2023-03" db="EMBL/GenBank/DDBJ databases">
        <title>Actinoallomurus iriomotensis NBRC 103681.</title>
        <authorList>
            <person name="Ichikawa N."/>
            <person name="Sato H."/>
            <person name="Tonouchi N."/>
        </authorList>
    </citation>
    <scope>NUCLEOTIDE SEQUENCE</scope>
    <source>
        <strain evidence="1">NBRC 103681</strain>
    </source>
</reference>
<comment type="caution">
    <text evidence="1">The sequence shown here is derived from an EMBL/GenBank/DDBJ whole genome shotgun (WGS) entry which is preliminary data.</text>
</comment>
<dbReference type="AlphaFoldDB" id="A0A9W6RM44"/>